<protein>
    <submittedName>
        <fullName evidence="1">Uncharacterized protein</fullName>
    </submittedName>
</protein>
<accession>A0ABY1KRE1</accession>
<evidence type="ECO:0000313" key="1">
    <source>
        <dbReference type="EMBL" id="SIS68618.1"/>
    </source>
</evidence>
<proteinExistence type="predicted"/>
<dbReference type="Proteomes" id="UP000185728">
    <property type="component" value="Unassembled WGS sequence"/>
</dbReference>
<comment type="caution">
    <text evidence="1">The sequence shown here is derived from an EMBL/GenBank/DDBJ whole genome shotgun (WGS) entry which is preliminary data.</text>
</comment>
<dbReference type="RefSeq" id="WP_076455156.1">
    <property type="nucleotide sequence ID" value="NZ_FTOB01000003.1"/>
</dbReference>
<evidence type="ECO:0000313" key="2">
    <source>
        <dbReference type="Proteomes" id="UP000185728"/>
    </source>
</evidence>
<organism evidence="1 2">
    <name type="scientific">Zobellia uliginosa</name>
    <dbReference type="NCBI Taxonomy" id="143224"/>
    <lineage>
        <taxon>Bacteria</taxon>
        <taxon>Pseudomonadati</taxon>
        <taxon>Bacteroidota</taxon>
        <taxon>Flavobacteriia</taxon>
        <taxon>Flavobacteriales</taxon>
        <taxon>Flavobacteriaceae</taxon>
        <taxon>Zobellia</taxon>
    </lineage>
</organism>
<sequence>MKKINFSLIYFLIVVSYSCTPKFSMTIKPTTLCPREEFKIEWGSNDIKKLRVETTRPTDPPFSGEIAKEGKVNLTAEESTRITMYAPDNSNLGEKIIDVQIIDEDITRTLDFLWSGCVVAQGQRVGYIPLSDLSVSSGITIKGVVNTSGRHIILSHSGVSIPLAPNEVTNGFNSNPYKGEWSVRLDPRRIPPLIDSFTIEGCPLGETNPDPIITYVDPPSLTVSITMGC</sequence>
<keyword evidence="2" id="KW-1185">Reference proteome</keyword>
<reference evidence="1 2" key="1">
    <citation type="submission" date="2017-01" db="EMBL/GenBank/DDBJ databases">
        <authorList>
            <person name="Varghese N."/>
            <person name="Submissions S."/>
        </authorList>
    </citation>
    <scope>NUCLEOTIDE SEQUENCE [LARGE SCALE GENOMIC DNA]</scope>
    <source>
        <strain evidence="1 2">DSM 2061</strain>
    </source>
</reference>
<gene>
    <name evidence="1" type="ORF">SAMN05421766_103379</name>
</gene>
<name>A0ABY1KRE1_9FLAO</name>
<dbReference type="PROSITE" id="PS51257">
    <property type="entry name" value="PROKAR_LIPOPROTEIN"/>
    <property type="match status" value="1"/>
</dbReference>
<dbReference type="EMBL" id="FTOB01000003">
    <property type="protein sequence ID" value="SIS68618.1"/>
    <property type="molecule type" value="Genomic_DNA"/>
</dbReference>